<dbReference type="InterPro" id="IPR009959">
    <property type="entry name" value="Cyclase_SnoaL-like"/>
</dbReference>
<organism evidence="2 3">
    <name type="scientific">Saccharopolyspora thermophila</name>
    <dbReference type="NCBI Taxonomy" id="89367"/>
    <lineage>
        <taxon>Bacteria</taxon>
        <taxon>Bacillati</taxon>
        <taxon>Actinomycetota</taxon>
        <taxon>Actinomycetes</taxon>
        <taxon>Pseudonocardiales</taxon>
        <taxon>Pseudonocardiaceae</taxon>
        <taxon>Saccharopolyspora</taxon>
    </lineage>
</organism>
<accession>A0A917JV40</accession>
<protein>
    <recommendedName>
        <fullName evidence="1">SnoaL-like domain-containing protein</fullName>
    </recommendedName>
</protein>
<feature type="domain" description="SnoaL-like" evidence="1">
    <location>
        <begin position="72"/>
        <end position="183"/>
    </location>
</feature>
<dbReference type="PANTHER" id="PTHR38436:SF3">
    <property type="entry name" value="CARBOXYMETHYLENEBUTENOLIDASE-RELATED"/>
    <property type="match status" value="1"/>
</dbReference>
<reference evidence="2 3" key="1">
    <citation type="journal article" date="2014" name="Int. J. Syst. Evol. Microbiol.">
        <title>Complete genome sequence of Corynebacterium casei LMG S-19264T (=DSM 44701T), isolated from a smear-ripened cheese.</title>
        <authorList>
            <consortium name="US DOE Joint Genome Institute (JGI-PGF)"/>
            <person name="Walter F."/>
            <person name="Albersmeier A."/>
            <person name="Kalinowski J."/>
            <person name="Ruckert C."/>
        </authorList>
    </citation>
    <scope>NUCLEOTIDE SEQUENCE [LARGE SCALE GENOMIC DNA]</scope>
    <source>
        <strain evidence="2 3">CGMCC 4.7206</strain>
    </source>
</reference>
<dbReference type="GO" id="GO:0030638">
    <property type="term" value="P:polyketide metabolic process"/>
    <property type="evidence" value="ECO:0007669"/>
    <property type="project" value="InterPro"/>
</dbReference>
<dbReference type="Pfam" id="PF12680">
    <property type="entry name" value="SnoaL_2"/>
    <property type="match status" value="1"/>
</dbReference>
<dbReference type="AlphaFoldDB" id="A0A917JV40"/>
<dbReference type="SUPFAM" id="SSF54427">
    <property type="entry name" value="NTF2-like"/>
    <property type="match status" value="1"/>
</dbReference>
<evidence type="ECO:0000313" key="3">
    <source>
        <dbReference type="Proteomes" id="UP000597989"/>
    </source>
</evidence>
<comment type="caution">
    <text evidence="2">The sequence shown here is derived from an EMBL/GenBank/DDBJ whole genome shotgun (WGS) entry which is preliminary data.</text>
</comment>
<dbReference type="Proteomes" id="UP000597989">
    <property type="component" value="Unassembled WGS sequence"/>
</dbReference>
<evidence type="ECO:0000259" key="1">
    <source>
        <dbReference type="Pfam" id="PF12680"/>
    </source>
</evidence>
<gene>
    <name evidence="2" type="ORF">GCM10011581_20360</name>
</gene>
<sequence>MGALPLGEALEFGHGPAACWRSAPGPDTTEDHSGRVAATTLPFDPVVRCEGQEVHMTSNPTDLGALFDEHVADEFVAKDVAATMATMTDHPVVNHVPTTAGGAGRDAVTRFYSEHFIGQWPDDVAIHRVSRTCDGERVVDEMVISFTHDRVIDALLPGIAPTGRRVEIPVVAVVGCENGKVAYEHIYWDQASLLVQVGLLERDGLPVTGAEQVRALLDGTPLNTLQP</sequence>
<evidence type="ECO:0000313" key="2">
    <source>
        <dbReference type="EMBL" id="GGI83023.1"/>
    </source>
</evidence>
<dbReference type="EMBL" id="BMMT01000005">
    <property type="protein sequence ID" value="GGI83023.1"/>
    <property type="molecule type" value="Genomic_DNA"/>
</dbReference>
<dbReference type="InterPro" id="IPR032710">
    <property type="entry name" value="NTF2-like_dom_sf"/>
</dbReference>
<dbReference type="PANTHER" id="PTHR38436">
    <property type="entry name" value="POLYKETIDE CYCLASE SNOAL-LIKE DOMAIN"/>
    <property type="match status" value="1"/>
</dbReference>
<dbReference type="InterPro" id="IPR037401">
    <property type="entry name" value="SnoaL-like"/>
</dbReference>
<name>A0A917JV40_9PSEU</name>
<proteinExistence type="predicted"/>
<dbReference type="Gene3D" id="3.10.450.50">
    <property type="match status" value="1"/>
</dbReference>